<dbReference type="Pfam" id="PF02311">
    <property type="entry name" value="AraC_binding"/>
    <property type="match status" value="1"/>
</dbReference>
<dbReference type="RefSeq" id="WP_264514543.1">
    <property type="nucleotide sequence ID" value="NZ_JAPDDR010000008.1"/>
</dbReference>
<dbReference type="PANTHER" id="PTHR46796">
    <property type="entry name" value="HTH-TYPE TRANSCRIPTIONAL ACTIVATOR RHAS-RELATED"/>
    <property type="match status" value="1"/>
</dbReference>
<keyword evidence="2" id="KW-0238">DNA-binding</keyword>
<evidence type="ECO:0000313" key="6">
    <source>
        <dbReference type="Proteomes" id="UP001165653"/>
    </source>
</evidence>
<evidence type="ECO:0000259" key="4">
    <source>
        <dbReference type="PROSITE" id="PS01124"/>
    </source>
</evidence>
<dbReference type="InterPro" id="IPR014710">
    <property type="entry name" value="RmlC-like_jellyroll"/>
</dbReference>
<dbReference type="EMBL" id="JAPDDR010000008">
    <property type="protein sequence ID" value="MCW1915001.1"/>
    <property type="molecule type" value="Genomic_DNA"/>
</dbReference>
<name>A0ABT3G664_9BACT</name>
<dbReference type="PROSITE" id="PS01124">
    <property type="entry name" value="HTH_ARAC_FAMILY_2"/>
    <property type="match status" value="1"/>
</dbReference>
<evidence type="ECO:0000256" key="2">
    <source>
        <dbReference type="ARBA" id="ARBA00023125"/>
    </source>
</evidence>
<dbReference type="Gene3D" id="1.10.10.60">
    <property type="entry name" value="Homeodomain-like"/>
    <property type="match status" value="1"/>
</dbReference>
<reference evidence="5" key="1">
    <citation type="submission" date="2022-10" db="EMBL/GenBank/DDBJ databases">
        <title>Luteolibacter sp. GHJ8, whole genome shotgun sequencing project.</title>
        <authorList>
            <person name="Zhao G."/>
            <person name="Shen L."/>
        </authorList>
    </citation>
    <scope>NUCLEOTIDE SEQUENCE</scope>
    <source>
        <strain evidence="5">GHJ8</strain>
    </source>
</reference>
<feature type="domain" description="HTH araC/xylS-type" evidence="4">
    <location>
        <begin position="184"/>
        <end position="281"/>
    </location>
</feature>
<sequence>MPVATLPDVTRSHVVRGDEQDDRGWIRESPLCPLLAQHHIAHVGVLEAREPFGISRPDQSGTFMLACFGGSGLVRADGQWKKVSAGNACLLPPFVTNAMKATGSEPWRICWVRYRESRESNPVVSAASPVLGTYDPMPLLHAIQGLHAEMKGSATPAVQHLWTELIQSYVLRFAQPHQADSRLWKLWESVQKSLDHQWTLEELASRACVCKEHLRRLCRSELGRSPMQHVTFLRMQHARHLLATTDEKVESITREIGYTNPHTFSNTFKKWIGWRPSEHRR</sequence>
<dbReference type="SUPFAM" id="SSF46689">
    <property type="entry name" value="Homeodomain-like"/>
    <property type="match status" value="1"/>
</dbReference>
<accession>A0ABT3G664</accession>
<dbReference type="InterPro" id="IPR009057">
    <property type="entry name" value="Homeodomain-like_sf"/>
</dbReference>
<dbReference type="Gene3D" id="2.60.120.10">
    <property type="entry name" value="Jelly Rolls"/>
    <property type="match status" value="1"/>
</dbReference>
<keyword evidence="6" id="KW-1185">Reference proteome</keyword>
<dbReference type="SMART" id="SM00342">
    <property type="entry name" value="HTH_ARAC"/>
    <property type="match status" value="1"/>
</dbReference>
<dbReference type="PANTHER" id="PTHR46796:SF7">
    <property type="entry name" value="ARAC FAMILY TRANSCRIPTIONAL REGULATOR"/>
    <property type="match status" value="1"/>
</dbReference>
<keyword evidence="3" id="KW-0804">Transcription</keyword>
<dbReference type="InterPro" id="IPR037923">
    <property type="entry name" value="HTH-like"/>
</dbReference>
<dbReference type="InterPro" id="IPR003313">
    <property type="entry name" value="AraC-bd"/>
</dbReference>
<evidence type="ECO:0000313" key="5">
    <source>
        <dbReference type="EMBL" id="MCW1915001.1"/>
    </source>
</evidence>
<dbReference type="SUPFAM" id="SSF51215">
    <property type="entry name" value="Regulatory protein AraC"/>
    <property type="match status" value="1"/>
</dbReference>
<dbReference type="InterPro" id="IPR050204">
    <property type="entry name" value="AraC_XylS_family_regulators"/>
</dbReference>
<proteinExistence type="predicted"/>
<evidence type="ECO:0000256" key="3">
    <source>
        <dbReference type="ARBA" id="ARBA00023163"/>
    </source>
</evidence>
<keyword evidence="1" id="KW-0805">Transcription regulation</keyword>
<organism evidence="5 6">
    <name type="scientific">Luteolibacter rhizosphaerae</name>
    <dbReference type="NCBI Taxonomy" id="2989719"/>
    <lineage>
        <taxon>Bacteria</taxon>
        <taxon>Pseudomonadati</taxon>
        <taxon>Verrucomicrobiota</taxon>
        <taxon>Verrucomicrobiia</taxon>
        <taxon>Verrucomicrobiales</taxon>
        <taxon>Verrucomicrobiaceae</taxon>
        <taxon>Luteolibacter</taxon>
    </lineage>
</organism>
<dbReference type="Pfam" id="PF12833">
    <property type="entry name" value="HTH_18"/>
    <property type="match status" value="1"/>
</dbReference>
<dbReference type="Proteomes" id="UP001165653">
    <property type="component" value="Unassembled WGS sequence"/>
</dbReference>
<protein>
    <submittedName>
        <fullName evidence="5">AraC family transcriptional regulator</fullName>
    </submittedName>
</protein>
<evidence type="ECO:0000256" key="1">
    <source>
        <dbReference type="ARBA" id="ARBA00023015"/>
    </source>
</evidence>
<dbReference type="InterPro" id="IPR018060">
    <property type="entry name" value="HTH_AraC"/>
</dbReference>
<comment type="caution">
    <text evidence="5">The sequence shown here is derived from an EMBL/GenBank/DDBJ whole genome shotgun (WGS) entry which is preliminary data.</text>
</comment>
<gene>
    <name evidence="5" type="ORF">OJ996_15545</name>
</gene>